<evidence type="ECO:0000256" key="2">
    <source>
        <dbReference type="SAM" id="MobiDB-lite"/>
    </source>
</evidence>
<dbReference type="OrthoDB" id="163257at2759"/>
<dbReference type="PROSITE" id="PS51025">
    <property type="entry name" value="PWI"/>
    <property type="match status" value="1"/>
</dbReference>
<organism evidence="4 5">
    <name type="scientific">Dacryopinax primogenitus (strain DJM 731)</name>
    <name type="common">Brown rot fungus</name>
    <dbReference type="NCBI Taxonomy" id="1858805"/>
    <lineage>
        <taxon>Eukaryota</taxon>
        <taxon>Fungi</taxon>
        <taxon>Dikarya</taxon>
        <taxon>Basidiomycota</taxon>
        <taxon>Agaricomycotina</taxon>
        <taxon>Dacrymycetes</taxon>
        <taxon>Dacrymycetales</taxon>
        <taxon>Dacrymycetaceae</taxon>
        <taxon>Dacryopinax</taxon>
    </lineage>
</organism>
<dbReference type="STRING" id="1858805.M5G931"/>
<evidence type="ECO:0000313" key="4">
    <source>
        <dbReference type="EMBL" id="EJU02382.1"/>
    </source>
</evidence>
<feature type="compositionally biased region" description="Basic and acidic residues" evidence="2">
    <location>
        <begin position="297"/>
        <end position="311"/>
    </location>
</feature>
<protein>
    <recommendedName>
        <fullName evidence="3">PWI domain-containing protein</fullName>
    </recommendedName>
</protein>
<feature type="compositionally biased region" description="Basic residues" evidence="2">
    <location>
        <begin position="241"/>
        <end position="251"/>
    </location>
</feature>
<evidence type="ECO:0000313" key="5">
    <source>
        <dbReference type="Proteomes" id="UP000030653"/>
    </source>
</evidence>
<dbReference type="GO" id="GO:0005681">
    <property type="term" value="C:spliceosomal complex"/>
    <property type="evidence" value="ECO:0007669"/>
    <property type="project" value="TreeGrafter"/>
</dbReference>
<dbReference type="GO" id="GO:0003723">
    <property type="term" value="F:RNA binding"/>
    <property type="evidence" value="ECO:0007669"/>
    <property type="project" value="TreeGrafter"/>
</dbReference>
<feature type="compositionally biased region" description="Basic and acidic residues" evidence="2">
    <location>
        <begin position="231"/>
        <end position="240"/>
    </location>
</feature>
<dbReference type="Proteomes" id="UP000030653">
    <property type="component" value="Unassembled WGS sequence"/>
</dbReference>
<gene>
    <name evidence="4" type="ORF">DACRYDRAFT_94712</name>
</gene>
<feature type="compositionally biased region" description="Gly residues" evidence="2">
    <location>
        <begin position="175"/>
        <end position="184"/>
    </location>
</feature>
<keyword evidence="5" id="KW-1185">Reference proteome</keyword>
<dbReference type="AlphaFoldDB" id="M5G931"/>
<dbReference type="EMBL" id="JH795862">
    <property type="protein sequence ID" value="EJU02382.1"/>
    <property type="molecule type" value="Genomic_DNA"/>
</dbReference>
<dbReference type="RefSeq" id="XP_040629276.1">
    <property type="nucleotide sequence ID" value="XM_040777240.1"/>
</dbReference>
<accession>M5G931</accession>
<dbReference type="SMART" id="SM00311">
    <property type="entry name" value="PWI"/>
    <property type="match status" value="1"/>
</dbReference>
<feature type="compositionally biased region" description="Basic and acidic residues" evidence="2">
    <location>
        <begin position="352"/>
        <end position="383"/>
    </location>
</feature>
<feature type="compositionally biased region" description="Basic residues" evidence="2">
    <location>
        <begin position="259"/>
        <end position="274"/>
    </location>
</feature>
<dbReference type="SUPFAM" id="SSF101233">
    <property type="entry name" value="PWI domain"/>
    <property type="match status" value="1"/>
</dbReference>
<reference evidence="4 5" key="1">
    <citation type="journal article" date="2012" name="Science">
        <title>The Paleozoic origin of enzymatic lignin decomposition reconstructed from 31 fungal genomes.</title>
        <authorList>
            <person name="Floudas D."/>
            <person name="Binder M."/>
            <person name="Riley R."/>
            <person name="Barry K."/>
            <person name="Blanchette R.A."/>
            <person name="Henrissat B."/>
            <person name="Martinez A.T."/>
            <person name="Otillar R."/>
            <person name="Spatafora J.W."/>
            <person name="Yadav J.S."/>
            <person name="Aerts A."/>
            <person name="Benoit I."/>
            <person name="Boyd A."/>
            <person name="Carlson A."/>
            <person name="Copeland A."/>
            <person name="Coutinho P.M."/>
            <person name="de Vries R.P."/>
            <person name="Ferreira P."/>
            <person name="Findley K."/>
            <person name="Foster B."/>
            <person name="Gaskell J."/>
            <person name="Glotzer D."/>
            <person name="Gorecki P."/>
            <person name="Heitman J."/>
            <person name="Hesse C."/>
            <person name="Hori C."/>
            <person name="Igarashi K."/>
            <person name="Jurgens J.A."/>
            <person name="Kallen N."/>
            <person name="Kersten P."/>
            <person name="Kohler A."/>
            <person name="Kuees U."/>
            <person name="Kumar T.K.A."/>
            <person name="Kuo A."/>
            <person name="LaButti K."/>
            <person name="Larrondo L.F."/>
            <person name="Lindquist E."/>
            <person name="Ling A."/>
            <person name="Lombard V."/>
            <person name="Lucas S."/>
            <person name="Lundell T."/>
            <person name="Martin R."/>
            <person name="McLaughlin D.J."/>
            <person name="Morgenstern I."/>
            <person name="Morin E."/>
            <person name="Murat C."/>
            <person name="Nagy L.G."/>
            <person name="Nolan M."/>
            <person name="Ohm R.A."/>
            <person name="Patyshakuliyeva A."/>
            <person name="Rokas A."/>
            <person name="Ruiz-Duenas F.J."/>
            <person name="Sabat G."/>
            <person name="Salamov A."/>
            <person name="Samejima M."/>
            <person name="Schmutz J."/>
            <person name="Slot J.C."/>
            <person name="St John F."/>
            <person name="Stenlid J."/>
            <person name="Sun H."/>
            <person name="Sun S."/>
            <person name="Syed K."/>
            <person name="Tsang A."/>
            <person name="Wiebenga A."/>
            <person name="Young D."/>
            <person name="Pisabarro A."/>
            <person name="Eastwood D.C."/>
            <person name="Martin F."/>
            <person name="Cullen D."/>
            <person name="Grigoriev I.V."/>
            <person name="Hibbett D.S."/>
        </authorList>
    </citation>
    <scope>NUCLEOTIDE SEQUENCE [LARGE SCALE GENOMIC DNA]</scope>
    <source>
        <strain evidence="4 5">DJM-731 SS1</strain>
    </source>
</reference>
<dbReference type="HOGENOM" id="CLU_032410_5_2_1"/>
<feature type="compositionally biased region" description="Basic and acidic residues" evidence="2">
    <location>
        <begin position="185"/>
        <end position="196"/>
    </location>
</feature>
<feature type="domain" description="PWI" evidence="3">
    <location>
        <begin position="27"/>
        <end position="128"/>
    </location>
</feature>
<feature type="compositionally biased region" description="Basic and acidic residues" evidence="2">
    <location>
        <begin position="433"/>
        <end position="444"/>
    </location>
</feature>
<name>M5G931_DACPD</name>
<keyword evidence="1" id="KW-0507">mRNA processing</keyword>
<dbReference type="PANTHER" id="PTHR23148:SF0">
    <property type="entry name" value="SERINE_ARGININE REPETITIVE MATRIX PROTEIN 1"/>
    <property type="match status" value="1"/>
</dbReference>
<dbReference type="InterPro" id="IPR052225">
    <property type="entry name" value="Ser/Arg_repetitive_matrix"/>
</dbReference>
<dbReference type="InterPro" id="IPR002483">
    <property type="entry name" value="PWI_dom"/>
</dbReference>
<dbReference type="Pfam" id="PF01480">
    <property type="entry name" value="PWI"/>
    <property type="match status" value="1"/>
</dbReference>
<feature type="compositionally biased region" description="Basic and acidic residues" evidence="2">
    <location>
        <begin position="137"/>
        <end position="168"/>
    </location>
</feature>
<dbReference type="GO" id="GO:0048024">
    <property type="term" value="P:regulation of mRNA splicing, via spliceosome"/>
    <property type="evidence" value="ECO:0007669"/>
    <property type="project" value="TreeGrafter"/>
</dbReference>
<dbReference type="Gene3D" id="1.20.1390.10">
    <property type="entry name" value="PWI domain"/>
    <property type="match status" value="1"/>
</dbReference>
<feature type="compositionally biased region" description="Basic and acidic residues" evidence="2">
    <location>
        <begin position="211"/>
        <end position="224"/>
    </location>
</feature>
<dbReference type="GeneID" id="63692302"/>
<evidence type="ECO:0000259" key="3">
    <source>
        <dbReference type="PROSITE" id="PS51025"/>
    </source>
</evidence>
<dbReference type="PANTHER" id="PTHR23148">
    <property type="entry name" value="SERINE/ARGININE REGULATED NUCLEAR MATRIX PROTEIN"/>
    <property type="match status" value="1"/>
</dbReference>
<dbReference type="GO" id="GO:0006397">
    <property type="term" value="P:mRNA processing"/>
    <property type="evidence" value="ECO:0007669"/>
    <property type="project" value="UniProtKB-KW"/>
</dbReference>
<evidence type="ECO:0000256" key="1">
    <source>
        <dbReference type="ARBA" id="ARBA00022664"/>
    </source>
</evidence>
<dbReference type="OMA" id="KICMDRV"/>
<dbReference type="InterPro" id="IPR036483">
    <property type="entry name" value="PWI_dom_sf"/>
</dbReference>
<feature type="region of interest" description="Disordered" evidence="2">
    <location>
        <begin position="137"/>
        <end position="460"/>
    </location>
</feature>
<proteinExistence type="predicted"/>
<sequence length="460" mass="52524">MDSTFFKGTSTEQDRRFSDKELRLLKTLKFPPEFDKKVELKKVNMSVMRPWITKKVSDLLGFEDEVVIEYAMGLLDDPNVTTPDPRKMQINLTGFLESKTAEFMLALWKLLLSAQESIAGIPAEFLEAKKAELRERQLTDSRPLGEIDRSATDQPRPSRFDDRGDTRGRGRGRGRGGYAGGRNDIGGREGGRERDSGWGARARGRGGYGGRSDRPRHDDRDRDAPSSFRRRSPDARDRSPPRRRSPSPRRRSPSESPARRRRSPSVTPPRRRRSPSTSPPSRRRRSPSVTPPRTRRNRSDSRSPARSETPPRRNGGQERGSLRRRHNGNDENSDNERRSGSVGARRRHPAPHTRDRDGTPPRRERRRRESSSESHDSSSDNRTRPSRRRYTPDSEDEHTSKKPRREAPSSPLKEKHAKVRDGSELAETSSDPAKTESVLKEKLLRQKVMNSRKSAQKHSS</sequence>